<evidence type="ECO:0000256" key="3">
    <source>
        <dbReference type="SAM" id="MobiDB-lite"/>
    </source>
</evidence>
<dbReference type="GO" id="GO:0030527">
    <property type="term" value="F:structural constituent of chromatin"/>
    <property type="evidence" value="ECO:0007669"/>
    <property type="project" value="InterPro"/>
</dbReference>
<dbReference type="InterPro" id="IPR007125">
    <property type="entry name" value="H2A/H2B/H3"/>
</dbReference>
<feature type="compositionally biased region" description="Basic residues" evidence="3">
    <location>
        <begin position="22"/>
        <end position="31"/>
    </location>
</feature>
<feature type="compositionally biased region" description="Basic residues" evidence="3">
    <location>
        <begin position="416"/>
        <end position="429"/>
    </location>
</feature>
<dbReference type="Proteomes" id="UP001489004">
    <property type="component" value="Unassembled WGS sequence"/>
</dbReference>
<feature type="domain" description="Core Histone H2A/H2B/H3" evidence="4">
    <location>
        <begin position="417"/>
        <end position="495"/>
    </location>
</feature>
<dbReference type="GO" id="GO:0003677">
    <property type="term" value="F:DNA binding"/>
    <property type="evidence" value="ECO:0007669"/>
    <property type="project" value="InterPro"/>
</dbReference>
<protein>
    <recommendedName>
        <fullName evidence="4">Core Histone H2A/H2B/H3 domain-containing protein</fullName>
    </recommendedName>
</protein>
<feature type="region of interest" description="Disordered" evidence="3">
    <location>
        <begin position="1"/>
        <end position="31"/>
    </location>
</feature>
<comment type="function">
    <text evidence="1">Core component of nucleosome. Nucleosomes wrap and compact DNA into chromatin, limiting DNA accessibility to the cellular machineries which require DNA as a template. Histones thereby play a central role in transcription regulation, DNA repair, DNA replication and chromosomal stability. DNA accessibility is regulated via a complex set of post-translational modifications of histones, also called histone code, and nucleosome remodeling.</text>
</comment>
<feature type="compositionally biased region" description="Acidic residues" evidence="3">
    <location>
        <begin position="141"/>
        <end position="153"/>
    </location>
</feature>
<feature type="region of interest" description="Disordered" evidence="3">
    <location>
        <begin position="113"/>
        <end position="429"/>
    </location>
</feature>
<feature type="compositionally biased region" description="Basic and acidic residues" evidence="3">
    <location>
        <begin position="199"/>
        <end position="215"/>
    </location>
</feature>
<feature type="compositionally biased region" description="Low complexity" evidence="3">
    <location>
        <begin position="216"/>
        <end position="229"/>
    </location>
</feature>
<evidence type="ECO:0000259" key="4">
    <source>
        <dbReference type="Pfam" id="PF00125"/>
    </source>
</evidence>
<dbReference type="CDD" id="cd22910">
    <property type="entry name" value="HFD_H2B"/>
    <property type="match status" value="1"/>
</dbReference>
<dbReference type="SMART" id="SM00427">
    <property type="entry name" value="H2B"/>
    <property type="match status" value="1"/>
</dbReference>
<dbReference type="InterPro" id="IPR000558">
    <property type="entry name" value="Histone_H2B"/>
</dbReference>
<comment type="caution">
    <text evidence="5">The sequence shown here is derived from an EMBL/GenBank/DDBJ whole genome shotgun (WGS) entry which is preliminary data.</text>
</comment>
<feature type="compositionally biased region" description="Acidic residues" evidence="3">
    <location>
        <begin position="299"/>
        <end position="313"/>
    </location>
</feature>
<evidence type="ECO:0000313" key="6">
    <source>
        <dbReference type="Proteomes" id="UP001489004"/>
    </source>
</evidence>
<feature type="compositionally biased region" description="Low complexity" evidence="3">
    <location>
        <begin position="314"/>
        <end position="378"/>
    </location>
</feature>
<dbReference type="AlphaFoldDB" id="A0AAW1PTQ7"/>
<dbReference type="SUPFAM" id="SSF47113">
    <property type="entry name" value="Histone-fold"/>
    <property type="match status" value="1"/>
</dbReference>
<dbReference type="Pfam" id="PF00125">
    <property type="entry name" value="Histone"/>
    <property type="match status" value="1"/>
</dbReference>
<feature type="region of interest" description="Disordered" evidence="3">
    <location>
        <begin position="43"/>
        <end position="99"/>
    </location>
</feature>
<dbReference type="GO" id="GO:0005634">
    <property type="term" value="C:nucleus"/>
    <property type="evidence" value="ECO:0007669"/>
    <property type="project" value="UniProtKB-ARBA"/>
</dbReference>
<evidence type="ECO:0000256" key="1">
    <source>
        <dbReference type="ARBA" id="ARBA00002001"/>
    </source>
</evidence>
<reference evidence="5 6" key="1">
    <citation type="journal article" date="2024" name="Nat. Commun.">
        <title>Phylogenomics reveals the evolutionary origins of lichenization in chlorophyte algae.</title>
        <authorList>
            <person name="Puginier C."/>
            <person name="Libourel C."/>
            <person name="Otte J."/>
            <person name="Skaloud P."/>
            <person name="Haon M."/>
            <person name="Grisel S."/>
            <person name="Petersen M."/>
            <person name="Berrin J.G."/>
            <person name="Delaux P.M."/>
            <person name="Dal Grande F."/>
            <person name="Keller J."/>
        </authorList>
    </citation>
    <scope>NUCLEOTIDE SEQUENCE [LARGE SCALE GENOMIC DNA]</scope>
    <source>
        <strain evidence="5 6">SAG 2043</strain>
    </source>
</reference>
<name>A0AAW1PTQ7_9CHLO</name>
<dbReference type="FunFam" id="1.10.20.10:FF:000043">
    <property type="entry name" value="Histone H2B"/>
    <property type="match status" value="1"/>
</dbReference>
<keyword evidence="6" id="KW-1185">Reference proteome</keyword>
<dbReference type="GO" id="GO:0046982">
    <property type="term" value="F:protein heterodimerization activity"/>
    <property type="evidence" value="ECO:0007669"/>
    <property type="project" value="InterPro"/>
</dbReference>
<dbReference type="EMBL" id="JALJOR010000009">
    <property type="protein sequence ID" value="KAK9811549.1"/>
    <property type="molecule type" value="Genomic_DNA"/>
</dbReference>
<dbReference type="GO" id="GO:0000786">
    <property type="term" value="C:nucleosome"/>
    <property type="evidence" value="ECO:0007669"/>
    <property type="project" value="InterPro"/>
</dbReference>
<sequence length="518" mass="54499">MAPSTRRAQELSEDALAVTPTKGKKPKRVTRVRQLTETLRVETGDLVEAEQRTTKTQTTTRSIPPESASEVFDSLPAGDGQTAGPTETETHTGDMGDELAQEVMHEADELLAEGRAAVHTGHEGSQANLFPSQDALMASQPDDEFAIPVDDDTPADHSPPIVTHPESELRTGGEEGGEEEHDDAAHPQPSPARSGLVGRVKEVLSHIIPSHREAAHGATAPRAAATRSRASQEGQGDHAADEPSSASEPPAAKGKGKGKEQATPPGSTTIAAQAAPSTPAKRRGRPSKAAPSPKKAAVEEEEGAEEDEEEEPEQAPAAKAPAKAAKKAAPAKPPAAKAPAKAPATSKAATNGPTTPAPKQTPAKQTPAKRPASKAVPETEAEEAPPAKRAEVAAPATRRTAQKSLPQKAPAGRAVARPRARAAGRRKRHETYKRYTYRVLKEVHPDMGISSKGMEIMDTFAADMFIRIASEAARLCRYTNKATLTSREIQTAVRLLLPGELAKHAVNEGTKAVANATS</sequence>
<organism evidence="5 6">
    <name type="scientific">[Myrmecia] bisecta</name>
    <dbReference type="NCBI Taxonomy" id="41462"/>
    <lineage>
        <taxon>Eukaryota</taxon>
        <taxon>Viridiplantae</taxon>
        <taxon>Chlorophyta</taxon>
        <taxon>core chlorophytes</taxon>
        <taxon>Trebouxiophyceae</taxon>
        <taxon>Trebouxiales</taxon>
        <taxon>Trebouxiaceae</taxon>
        <taxon>Myrmecia</taxon>
    </lineage>
</organism>
<proteinExistence type="inferred from homology"/>
<comment type="similarity">
    <text evidence="2">Belongs to the histone H2B family.</text>
</comment>
<dbReference type="Gene3D" id="1.10.20.10">
    <property type="entry name" value="Histone, subunit A"/>
    <property type="match status" value="1"/>
</dbReference>
<dbReference type="PRINTS" id="PR00621">
    <property type="entry name" value="HISTONEH2B"/>
</dbReference>
<evidence type="ECO:0000256" key="2">
    <source>
        <dbReference type="ARBA" id="ARBA00006846"/>
    </source>
</evidence>
<feature type="compositionally biased region" description="Basic and acidic residues" evidence="3">
    <location>
        <begin position="43"/>
        <end position="53"/>
    </location>
</feature>
<evidence type="ECO:0000313" key="5">
    <source>
        <dbReference type="EMBL" id="KAK9811549.1"/>
    </source>
</evidence>
<dbReference type="InterPro" id="IPR009072">
    <property type="entry name" value="Histone-fold"/>
</dbReference>
<gene>
    <name evidence="5" type="ORF">WJX72_005738</name>
</gene>
<accession>A0AAW1PTQ7</accession>
<dbReference type="PANTHER" id="PTHR23428">
    <property type="entry name" value="HISTONE H2B"/>
    <property type="match status" value="1"/>
</dbReference>